<feature type="transmembrane region" description="Helical" evidence="8">
    <location>
        <begin position="129"/>
        <end position="148"/>
    </location>
</feature>
<dbReference type="PANTHER" id="PTHR32024">
    <property type="entry name" value="TRK SYSTEM POTASSIUM UPTAKE PROTEIN TRKG-RELATED"/>
    <property type="match status" value="1"/>
</dbReference>
<feature type="transmembrane region" description="Helical" evidence="8">
    <location>
        <begin position="228"/>
        <end position="247"/>
    </location>
</feature>
<feature type="transmembrane region" description="Helical" evidence="8">
    <location>
        <begin position="190"/>
        <end position="208"/>
    </location>
</feature>
<evidence type="ECO:0000256" key="4">
    <source>
        <dbReference type="ARBA" id="ARBA00022692"/>
    </source>
</evidence>
<dbReference type="PANTHER" id="PTHR32024:SF1">
    <property type="entry name" value="KTR SYSTEM POTASSIUM UPTAKE PROTEIN B"/>
    <property type="match status" value="1"/>
</dbReference>
<reference evidence="9 10" key="1">
    <citation type="submission" date="2019-03" db="EMBL/GenBank/DDBJ databases">
        <title>Genomic Encyclopedia of Type Strains, Phase IV (KMG-IV): sequencing the most valuable type-strain genomes for metagenomic binning, comparative biology and taxonomic classification.</title>
        <authorList>
            <person name="Goeker M."/>
        </authorList>
    </citation>
    <scope>NUCLEOTIDE SEQUENCE [LARGE SCALE GENOMIC DNA]</scope>
    <source>
        <strain evidence="9 10">DSM 29489</strain>
    </source>
</reference>
<dbReference type="GO" id="GO:0008324">
    <property type="term" value="F:monoatomic cation transmembrane transporter activity"/>
    <property type="evidence" value="ECO:0007669"/>
    <property type="project" value="InterPro"/>
</dbReference>
<feature type="transmembrane region" description="Helical" evidence="8">
    <location>
        <begin position="12"/>
        <end position="31"/>
    </location>
</feature>
<proteinExistence type="predicted"/>
<evidence type="ECO:0000256" key="1">
    <source>
        <dbReference type="ARBA" id="ARBA00004651"/>
    </source>
</evidence>
<comment type="caution">
    <text evidence="9">The sequence shown here is derived from an EMBL/GenBank/DDBJ whole genome shotgun (WGS) entry which is preliminary data.</text>
</comment>
<dbReference type="GO" id="GO:0005886">
    <property type="term" value="C:plasma membrane"/>
    <property type="evidence" value="ECO:0007669"/>
    <property type="project" value="UniProtKB-SubCell"/>
</dbReference>
<keyword evidence="10" id="KW-1185">Reference proteome</keyword>
<dbReference type="Proteomes" id="UP000295726">
    <property type="component" value="Unassembled WGS sequence"/>
</dbReference>
<evidence type="ECO:0000313" key="9">
    <source>
        <dbReference type="EMBL" id="TCS73692.1"/>
    </source>
</evidence>
<evidence type="ECO:0000256" key="5">
    <source>
        <dbReference type="ARBA" id="ARBA00022989"/>
    </source>
</evidence>
<dbReference type="GO" id="GO:0030001">
    <property type="term" value="P:metal ion transport"/>
    <property type="evidence" value="ECO:0007669"/>
    <property type="project" value="UniProtKB-ARBA"/>
</dbReference>
<dbReference type="OrthoDB" id="9810952at2"/>
<dbReference type="RefSeq" id="WP_132384010.1">
    <property type="nucleotide sequence ID" value="NZ_DAIPCY010000052.1"/>
</dbReference>
<keyword evidence="3" id="KW-1003">Cell membrane</keyword>
<evidence type="ECO:0000256" key="7">
    <source>
        <dbReference type="ARBA" id="ARBA00023136"/>
    </source>
</evidence>
<keyword evidence="7 8" id="KW-0472">Membrane</keyword>
<keyword evidence="5 8" id="KW-1133">Transmembrane helix</keyword>
<keyword evidence="6" id="KW-0406">Ion transport</keyword>
<name>A0A4R3JYB3_9FIRM</name>
<evidence type="ECO:0000256" key="6">
    <source>
        <dbReference type="ARBA" id="ARBA00023065"/>
    </source>
</evidence>
<keyword evidence="4 8" id="KW-0812">Transmembrane</keyword>
<evidence type="ECO:0000256" key="2">
    <source>
        <dbReference type="ARBA" id="ARBA00022448"/>
    </source>
</evidence>
<feature type="transmembrane region" description="Helical" evidence="8">
    <location>
        <begin position="363"/>
        <end position="381"/>
    </location>
</feature>
<evidence type="ECO:0000256" key="3">
    <source>
        <dbReference type="ARBA" id="ARBA00022475"/>
    </source>
</evidence>
<comment type="subcellular location">
    <subcellularLocation>
        <location evidence="1">Cell membrane</location>
        <topology evidence="1">Multi-pass membrane protein</topology>
    </subcellularLocation>
</comment>
<protein>
    <submittedName>
        <fullName evidence="9">Trk system potassium uptake protein TrkH</fullName>
    </submittedName>
</protein>
<dbReference type="EMBL" id="SLZZ01000043">
    <property type="protein sequence ID" value="TCS73692.1"/>
    <property type="molecule type" value="Genomic_DNA"/>
</dbReference>
<evidence type="ECO:0000256" key="8">
    <source>
        <dbReference type="SAM" id="Phobius"/>
    </source>
</evidence>
<feature type="transmembrane region" description="Helical" evidence="8">
    <location>
        <begin position="74"/>
        <end position="98"/>
    </location>
</feature>
<dbReference type="InterPro" id="IPR003445">
    <property type="entry name" value="Cat_transpt"/>
</dbReference>
<organism evidence="9 10">
    <name type="scientific">Muricomes intestini</name>
    <dbReference type="NCBI Taxonomy" id="1796634"/>
    <lineage>
        <taxon>Bacteria</taxon>
        <taxon>Bacillati</taxon>
        <taxon>Bacillota</taxon>
        <taxon>Clostridia</taxon>
        <taxon>Lachnospirales</taxon>
        <taxon>Lachnospiraceae</taxon>
        <taxon>Muricomes</taxon>
    </lineage>
</organism>
<gene>
    <name evidence="9" type="ORF">EDD59_1434</name>
</gene>
<accession>A0A4R3JYB3</accession>
<feature type="transmembrane region" description="Helical" evidence="8">
    <location>
        <begin position="267"/>
        <end position="291"/>
    </location>
</feature>
<feature type="transmembrane region" description="Helical" evidence="8">
    <location>
        <begin position="393"/>
        <end position="415"/>
    </location>
</feature>
<evidence type="ECO:0000313" key="10">
    <source>
        <dbReference type="Proteomes" id="UP000295726"/>
    </source>
</evidence>
<dbReference type="Pfam" id="PF02386">
    <property type="entry name" value="TrkH"/>
    <property type="match status" value="2"/>
</dbReference>
<feature type="transmembrane region" description="Helical" evidence="8">
    <location>
        <begin position="336"/>
        <end position="357"/>
    </location>
</feature>
<dbReference type="AlphaFoldDB" id="A0A4R3JYB3"/>
<sequence>MILTNRWLSPGRFLVLGFAAVILLGTILLLLPISANPGVTIQPVDALFTSTSAVCVTGLIAIDTADHFSVFGRTVVALLIQIGGLGITSIGVTFILLAGKKIGLRERILVKEALNLDTLKGIVQLVKSVMLVTLSFEFVGMALSYIVFSQDYPPLSALGISAFHSIAAFNNSGFDILGGYQNLIPYRDNVLLNLTTCGLIIFGGLGFYVIREILHKRSLRNLSMNTKIVLTMTVSLLAIGTVLLKLTDDVTWLGAFFQSTSARTAGFSTYALGDFTTAGQFVLIILMFIGASPGSTGGGIKTTTTFTLLKSLFAFSTNRDCTAFRRKIPNESIMKAFIVTVLAFIVVCFMTLLICIIEPQFTFMQVLFEVVSGFGTVGLSTGITPDLADLSKVLLCLTMFIGRLGPLTMACIWVYQPSSNLSYVEERVTIG</sequence>
<keyword evidence="2" id="KW-0813">Transport</keyword>